<dbReference type="GO" id="GO:0007021">
    <property type="term" value="P:tubulin complex assembly"/>
    <property type="evidence" value="ECO:0007669"/>
    <property type="project" value="UniProtKB-UniRule"/>
</dbReference>
<dbReference type="InterPro" id="IPR004226">
    <property type="entry name" value="TBCA"/>
</dbReference>
<keyword evidence="6" id="KW-1185">Reference proteome</keyword>
<dbReference type="GO" id="GO:0048487">
    <property type="term" value="F:beta-tubulin binding"/>
    <property type="evidence" value="ECO:0007669"/>
    <property type="project" value="InterPro"/>
</dbReference>
<dbReference type="STRING" id="181874.A0A409YFZ7"/>
<proteinExistence type="inferred from homology"/>
<evidence type="ECO:0000313" key="6">
    <source>
        <dbReference type="Proteomes" id="UP000284842"/>
    </source>
</evidence>
<keyword evidence="3" id="KW-0963">Cytoplasm</keyword>
<keyword evidence="3" id="KW-0206">Cytoskeleton</keyword>
<dbReference type="Pfam" id="PF02970">
    <property type="entry name" value="TBCA"/>
    <property type="match status" value="1"/>
</dbReference>
<evidence type="ECO:0000256" key="2">
    <source>
        <dbReference type="ARBA" id="ARBA00023186"/>
    </source>
</evidence>
<organism evidence="5 6">
    <name type="scientific">Panaeolus cyanescens</name>
    <dbReference type="NCBI Taxonomy" id="181874"/>
    <lineage>
        <taxon>Eukaryota</taxon>
        <taxon>Fungi</taxon>
        <taxon>Dikarya</taxon>
        <taxon>Basidiomycota</taxon>
        <taxon>Agaricomycotina</taxon>
        <taxon>Agaricomycetes</taxon>
        <taxon>Agaricomycetidae</taxon>
        <taxon>Agaricales</taxon>
        <taxon>Agaricineae</taxon>
        <taxon>Galeropsidaceae</taxon>
        <taxon>Panaeolus</taxon>
    </lineage>
</organism>
<dbReference type="SUPFAM" id="SSF46988">
    <property type="entry name" value="Tubulin chaperone cofactor A"/>
    <property type="match status" value="1"/>
</dbReference>
<comment type="similarity">
    <text evidence="1 3">Belongs to the TBCA family.</text>
</comment>
<dbReference type="Proteomes" id="UP000284842">
    <property type="component" value="Unassembled WGS sequence"/>
</dbReference>
<accession>A0A409YFZ7</accession>
<comment type="caution">
    <text evidence="5">The sequence shown here is derived from an EMBL/GenBank/DDBJ whole genome shotgun (WGS) entry which is preliminary data.</text>
</comment>
<evidence type="ECO:0000256" key="1">
    <source>
        <dbReference type="ARBA" id="ARBA00006806"/>
    </source>
</evidence>
<evidence type="ECO:0000256" key="3">
    <source>
        <dbReference type="RuleBase" id="RU364030"/>
    </source>
</evidence>
<keyword evidence="4" id="KW-0175">Coiled coil</keyword>
<dbReference type="AlphaFoldDB" id="A0A409YFZ7"/>
<dbReference type="GO" id="GO:0007023">
    <property type="term" value="P:post-chaperonin tubulin folding pathway"/>
    <property type="evidence" value="ECO:0007669"/>
    <property type="project" value="UniProtKB-UniRule"/>
</dbReference>
<reference evidence="5 6" key="1">
    <citation type="journal article" date="2018" name="Evol. Lett.">
        <title>Horizontal gene cluster transfer increased hallucinogenic mushroom diversity.</title>
        <authorList>
            <person name="Reynolds H.T."/>
            <person name="Vijayakumar V."/>
            <person name="Gluck-Thaler E."/>
            <person name="Korotkin H.B."/>
            <person name="Matheny P.B."/>
            <person name="Slot J.C."/>
        </authorList>
    </citation>
    <scope>NUCLEOTIDE SEQUENCE [LARGE SCALE GENOMIC DNA]</scope>
    <source>
        <strain evidence="5 6">2629</strain>
    </source>
</reference>
<keyword evidence="2 3" id="KW-0143">Chaperone</keyword>
<evidence type="ECO:0000256" key="4">
    <source>
        <dbReference type="SAM" id="Coils"/>
    </source>
</evidence>
<dbReference type="GO" id="GO:0005874">
    <property type="term" value="C:microtubule"/>
    <property type="evidence" value="ECO:0007669"/>
    <property type="project" value="UniProtKB-KW"/>
</dbReference>
<dbReference type="EMBL" id="NHTK01001202">
    <property type="protein sequence ID" value="PPR01939.1"/>
    <property type="molecule type" value="Genomic_DNA"/>
</dbReference>
<dbReference type="InParanoid" id="A0A409YFZ7"/>
<dbReference type="GO" id="GO:0005829">
    <property type="term" value="C:cytosol"/>
    <property type="evidence" value="ECO:0007669"/>
    <property type="project" value="TreeGrafter"/>
</dbReference>
<dbReference type="Gene3D" id="1.20.58.90">
    <property type="match status" value="1"/>
</dbReference>
<keyword evidence="3" id="KW-0493">Microtubule</keyword>
<sequence>MSDAIALRRQLKIKTGVANRLGKEVGVYRKEVAQLEEKRDQLIKDGHPEDEWDVKNTTRMKQESEKMIHDTASRLEAAIEDLRTLIENAKKAGLNEDEELRNAEEALKSVTDTI</sequence>
<gene>
    <name evidence="5" type="ORF">CVT24_001278</name>
</gene>
<name>A0A409YFZ7_9AGAR</name>
<comment type="subunit">
    <text evidence="3">Supercomplex made of cofactors A to E. Cofactors A and D function by capturing and stabilizing tubulin in a quasi-native conformation. Cofactor E binds to the cofactor D-tubulin complex; interaction with cofactor C then causes the release of tubulin polypeptides that are committed to the native state.</text>
</comment>
<dbReference type="PANTHER" id="PTHR21500:SF0">
    <property type="entry name" value="TUBULIN-SPECIFIC CHAPERONE A"/>
    <property type="match status" value="1"/>
</dbReference>
<dbReference type="OrthoDB" id="296187at2759"/>
<dbReference type="InterPro" id="IPR036126">
    <property type="entry name" value="TBCA_sf"/>
</dbReference>
<feature type="coiled-coil region" evidence="4">
    <location>
        <begin position="18"/>
        <end position="45"/>
    </location>
</feature>
<dbReference type="PANTHER" id="PTHR21500">
    <property type="entry name" value="TUBULIN-SPECIFIC CHAPERONE A"/>
    <property type="match status" value="1"/>
</dbReference>
<feature type="coiled-coil region" evidence="4">
    <location>
        <begin position="72"/>
        <end position="106"/>
    </location>
</feature>
<protein>
    <recommendedName>
        <fullName evidence="3">Tubulin-specific chaperone A</fullName>
    </recommendedName>
</protein>
<evidence type="ECO:0000313" key="5">
    <source>
        <dbReference type="EMBL" id="PPR01939.1"/>
    </source>
</evidence>
<comment type="subcellular location">
    <subcellularLocation>
        <location evidence="3">Cytoplasm</location>
        <location evidence="3">Cytoskeleton</location>
    </subcellularLocation>
</comment>